<evidence type="ECO:0000256" key="1">
    <source>
        <dbReference type="SAM" id="Coils"/>
    </source>
</evidence>
<reference evidence="3" key="1">
    <citation type="journal article" date="2014" name="Int. J. Syst. Evol. Microbiol.">
        <title>Complete genome sequence of Corynebacterium casei LMG S-19264T (=DSM 44701T), isolated from a smear-ripened cheese.</title>
        <authorList>
            <consortium name="US DOE Joint Genome Institute (JGI-PGF)"/>
            <person name="Walter F."/>
            <person name="Albersmeier A."/>
            <person name="Kalinowski J."/>
            <person name="Ruckert C."/>
        </authorList>
    </citation>
    <scope>NUCLEOTIDE SEQUENCE</scope>
    <source>
        <strain evidence="3">CGMCC 1.14988</strain>
    </source>
</reference>
<keyword evidence="4" id="KW-1185">Reference proteome</keyword>
<keyword evidence="1" id="KW-0175">Coiled coil</keyword>
<name>A0A8J3ETR0_9ACTN</name>
<evidence type="ECO:0000313" key="3">
    <source>
        <dbReference type="EMBL" id="GGI04413.1"/>
    </source>
</evidence>
<evidence type="ECO:0000256" key="2">
    <source>
        <dbReference type="SAM" id="MobiDB-lite"/>
    </source>
</evidence>
<organism evidence="3 4">
    <name type="scientific">Egicoccus halophilus</name>
    <dbReference type="NCBI Taxonomy" id="1670830"/>
    <lineage>
        <taxon>Bacteria</taxon>
        <taxon>Bacillati</taxon>
        <taxon>Actinomycetota</taxon>
        <taxon>Nitriliruptoria</taxon>
        <taxon>Egicoccales</taxon>
        <taxon>Egicoccaceae</taxon>
        <taxon>Egicoccus</taxon>
    </lineage>
</organism>
<feature type="compositionally biased region" description="Pro residues" evidence="2">
    <location>
        <begin position="1"/>
        <end position="10"/>
    </location>
</feature>
<feature type="region of interest" description="Disordered" evidence="2">
    <location>
        <begin position="1"/>
        <end position="29"/>
    </location>
</feature>
<sequence>MAPWLAPPGPVTGDTTTGAATGTDRETTRVRDRLARIQDDLKRVRATERVLAEQVAYLAEVAQDAETRKLVAQTPLADREWRDARTDLDRHAGLLEEARSQAQALVDQRDGLLERLFELEAARPGRDDP</sequence>
<feature type="compositionally biased region" description="Low complexity" evidence="2">
    <location>
        <begin position="12"/>
        <end position="22"/>
    </location>
</feature>
<gene>
    <name evidence="3" type="ORF">GCM10011354_08970</name>
</gene>
<dbReference type="EMBL" id="BMHA01000003">
    <property type="protein sequence ID" value="GGI04413.1"/>
    <property type="molecule type" value="Genomic_DNA"/>
</dbReference>
<proteinExistence type="predicted"/>
<dbReference type="AlphaFoldDB" id="A0A8J3ETR0"/>
<comment type="caution">
    <text evidence="3">The sequence shown here is derived from an EMBL/GenBank/DDBJ whole genome shotgun (WGS) entry which is preliminary data.</text>
</comment>
<dbReference type="Proteomes" id="UP000650511">
    <property type="component" value="Unassembled WGS sequence"/>
</dbReference>
<accession>A0A8J3ETR0</accession>
<reference evidence="3" key="2">
    <citation type="submission" date="2020-09" db="EMBL/GenBank/DDBJ databases">
        <authorList>
            <person name="Sun Q."/>
            <person name="Zhou Y."/>
        </authorList>
    </citation>
    <scope>NUCLEOTIDE SEQUENCE</scope>
    <source>
        <strain evidence="3">CGMCC 1.14988</strain>
    </source>
</reference>
<protein>
    <submittedName>
        <fullName evidence="3">Uncharacterized protein</fullName>
    </submittedName>
</protein>
<evidence type="ECO:0000313" key="4">
    <source>
        <dbReference type="Proteomes" id="UP000650511"/>
    </source>
</evidence>
<feature type="coiled-coil region" evidence="1">
    <location>
        <begin position="88"/>
        <end position="115"/>
    </location>
</feature>